<reference evidence="1 2" key="2">
    <citation type="submission" date="2018-03" db="EMBL/GenBank/DDBJ databases">
        <title>The ancient ancestry and fast evolution of plastids.</title>
        <authorList>
            <person name="Moore K.R."/>
            <person name="Magnabosco C."/>
            <person name="Momper L."/>
            <person name="Gold D.A."/>
            <person name="Bosak T."/>
            <person name="Fournier G.P."/>
        </authorList>
    </citation>
    <scope>NUCLEOTIDE SEQUENCE [LARGE SCALE GENOMIC DNA]</scope>
    <source>
        <strain evidence="1 2">CCAP 1448/3</strain>
    </source>
</reference>
<dbReference type="RefSeq" id="WP_106291908.1">
    <property type="nucleotide sequence ID" value="NZ_CAWNTC010000017.1"/>
</dbReference>
<dbReference type="AlphaFoldDB" id="A0A2T1BWZ6"/>
<gene>
    <name evidence="1" type="ORF">C7B64_23325</name>
</gene>
<organism evidence="1 2">
    <name type="scientific">Merismopedia glauca CCAP 1448/3</name>
    <dbReference type="NCBI Taxonomy" id="1296344"/>
    <lineage>
        <taxon>Bacteria</taxon>
        <taxon>Bacillati</taxon>
        <taxon>Cyanobacteriota</taxon>
        <taxon>Cyanophyceae</taxon>
        <taxon>Synechococcales</taxon>
        <taxon>Merismopediaceae</taxon>
        <taxon>Merismopedia</taxon>
    </lineage>
</organism>
<name>A0A2T1BWZ6_9CYAN</name>
<feature type="non-terminal residue" evidence="1">
    <location>
        <position position="1"/>
    </location>
</feature>
<evidence type="ECO:0000313" key="2">
    <source>
        <dbReference type="Proteomes" id="UP000238762"/>
    </source>
</evidence>
<comment type="caution">
    <text evidence="1">The sequence shown here is derived from an EMBL/GenBank/DDBJ whole genome shotgun (WGS) entry which is preliminary data.</text>
</comment>
<dbReference type="OrthoDB" id="503572at2"/>
<keyword evidence="2" id="KW-1185">Reference proteome</keyword>
<dbReference type="EMBL" id="PVWJ01000205">
    <property type="protein sequence ID" value="PSB00478.1"/>
    <property type="molecule type" value="Genomic_DNA"/>
</dbReference>
<dbReference type="InterPro" id="IPR023816">
    <property type="entry name" value="CRISPR-assoc_CYA0889"/>
</dbReference>
<dbReference type="NCBIfam" id="TIGR03985">
    <property type="entry name" value="TIGR03985 family CRISPR-associated protein"/>
    <property type="match status" value="1"/>
</dbReference>
<accession>A0A2T1BWZ6</accession>
<reference evidence="1 2" key="1">
    <citation type="submission" date="2018-02" db="EMBL/GenBank/DDBJ databases">
        <authorList>
            <person name="Cohen D.B."/>
            <person name="Kent A.D."/>
        </authorList>
    </citation>
    <scope>NUCLEOTIDE SEQUENCE [LARGE SCALE GENOMIC DNA]</scope>
    <source>
        <strain evidence="1 2">CCAP 1448/3</strain>
    </source>
</reference>
<dbReference type="Proteomes" id="UP000238762">
    <property type="component" value="Unassembled WGS sequence"/>
</dbReference>
<protein>
    <submittedName>
        <fullName evidence="1">TIGR03985 family CRISPR-associated protein</fullName>
    </submittedName>
</protein>
<sequence length="117" mass="14522">DFYQPEQFMILRFNPDFARRYIDNSFRHSSFEKIDDFQEVISILKQESEEKYREKLISIAHLSLNHSYYLLRYRQNDNNVIMRLRAWGHNVEVICPWDLRQRMREDLQKTWGLYEND</sequence>
<evidence type="ECO:0000313" key="1">
    <source>
        <dbReference type="EMBL" id="PSB00478.1"/>
    </source>
</evidence>
<proteinExistence type="predicted"/>